<dbReference type="EMBL" id="EQ974885">
    <property type="protein sequence ID" value="EEF28004.1"/>
    <property type="molecule type" value="Genomic_DNA"/>
</dbReference>
<keyword evidence="2" id="KW-1185">Reference proteome</keyword>
<organism evidence="1 2">
    <name type="scientific">Ricinus communis</name>
    <name type="common">Castor bean</name>
    <dbReference type="NCBI Taxonomy" id="3988"/>
    <lineage>
        <taxon>Eukaryota</taxon>
        <taxon>Viridiplantae</taxon>
        <taxon>Streptophyta</taxon>
        <taxon>Embryophyta</taxon>
        <taxon>Tracheophyta</taxon>
        <taxon>Spermatophyta</taxon>
        <taxon>Magnoliopsida</taxon>
        <taxon>eudicotyledons</taxon>
        <taxon>Gunneridae</taxon>
        <taxon>Pentapetalae</taxon>
        <taxon>rosids</taxon>
        <taxon>fabids</taxon>
        <taxon>Malpighiales</taxon>
        <taxon>Euphorbiaceae</taxon>
        <taxon>Acalyphoideae</taxon>
        <taxon>Acalypheae</taxon>
        <taxon>Ricinus</taxon>
    </lineage>
</organism>
<dbReference type="AlphaFoldDB" id="B9T811"/>
<protein>
    <submittedName>
        <fullName evidence="1">Uncharacterized protein</fullName>
    </submittedName>
</protein>
<accession>B9T811</accession>
<proteinExistence type="predicted"/>
<dbReference type="InParanoid" id="B9T811"/>
<name>B9T811_RICCO</name>
<gene>
    <name evidence="1" type="ORF">RCOM_0229970</name>
</gene>
<reference evidence="2" key="1">
    <citation type="journal article" date="2010" name="Nat. Biotechnol.">
        <title>Draft genome sequence of the oilseed species Ricinus communis.</title>
        <authorList>
            <person name="Chan A.P."/>
            <person name="Crabtree J."/>
            <person name="Zhao Q."/>
            <person name="Lorenzi H."/>
            <person name="Orvis J."/>
            <person name="Puiu D."/>
            <person name="Melake-Berhan A."/>
            <person name="Jones K.M."/>
            <person name="Redman J."/>
            <person name="Chen G."/>
            <person name="Cahoon E.B."/>
            <person name="Gedil M."/>
            <person name="Stanke M."/>
            <person name="Haas B.J."/>
            <person name="Wortman J.R."/>
            <person name="Fraser-Liggett C.M."/>
            <person name="Ravel J."/>
            <person name="Rabinowicz P.D."/>
        </authorList>
    </citation>
    <scope>NUCLEOTIDE SEQUENCE [LARGE SCALE GENOMIC DNA]</scope>
    <source>
        <strain evidence="2">cv. Hale</strain>
    </source>
</reference>
<dbReference type="Proteomes" id="UP000008311">
    <property type="component" value="Unassembled WGS sequence"/>
</dbReference>
<sequence>MRGNYFDWDRREVLVHEEDRLRLRRPEVETEREKMVLVVGPLNGGRESRGHDTDTGI</sequence>
<evidence type="ECO:0000313" key="2">
    <source>
        <dbReference type="Proteomes" id="UP000008311"/>
    </source>
</evidence>
<evidence type="ECO:0000313" key="1">
    <source>
        <dbReference type="EMBL" id="EEF28004.1"/>
    </source>
</evidence>